<dbReference type="GO" id="GO:0007052">
    <property type="term" value="P:mitotic spindle organization"/>
    <property type="evidence" value="ECO:0007669"/>
    <property type="project" value="TreeGrafter"/>
</dbReference>
<comment type="similarity">
    <text evidence="2">Belongs to the dynactin subunits 5/6 family. Dynactin subunit 6 subfamily.</text>
</comment>
<proteinExistence type="evidence at transcript level"/>
<dbReference type="EMBL" id="GDAI01000011">
    <property type="protein sequence ID" value="JAI17592.1"/>
    <property type="molecule type" value="mRNA"/>
</dbReference>
<dbReference type="InterPro" id="IPR011004">
    <property type="entry name" value="Trimer_LpxA-like_sf"/>
</dbReference>
<comment type="subcellular location">
    <subcellularLocation>
        <location evidence="1">Cytoplasm</location>
        <location evidence="1">Cytoskeleton</location>
    </subcellularLocation>
</comment>
<dbReference type="Gene3D" id="2.160.10.10">
    <property type="entry name" value="Hexapeptide repeat proteins"/>
    <property type="match status" value="1"/>
</dbReference>
<accession>A0A0K8TTC7</accession>
<dbReference type="PANTHER" id="PTHR13072">
    <property type="entry name" value="DYNACTIN 6"/>
    <property type="match status" value="1"/>
</dbReference>
<protein>
    <recommendedName>
        <fullName evidence="3">Dynactin subunit 6</fullName>
    </recommendedName>
</protein>
<sequence>MENDIKIMPEAFVCEESSLRGDITISTGCIVHPSATIIAESGPIVIGKNCIIEEYATIIHRVPKTHPSYDPHKTPVLIIGANNHFEVGCRVEALKVGERNVFESKSYVSPFVEITNFCIIGAGCRVEGERKLAENSVIYGKNCFEREAIDKHAPLKPQIACLRKILPNFHHLRKVTFDPKKLREQGLEQQS</sequence>
<reference evidence="7" key="1">
    <citation type="journal article" date="2015" name="Insect Biochem. Mol. Biol.">
        <title>An insight into the sialome of the horse fly, Tabanus bromius.</title>
        <authorList>
            <person name="Ribeiro J.M."/>
            <person name="Kazimirova M."/>
            <person name="Takac P."/>
            <person name="Andersen J.F."/>
            <person name="Francischetti I.M."/>
        </authorList>
    </citation>
    <scope>NUCLEOTIDE SEQUENCE</scope>
</reference>
<dbReference type="GO" id="GO:0070840">
    <property type="term" value="F:dynein complex binding"/>
    <property type="evidence" value="ECO:0007669"/>
    <property type="project" value="TreeGrafter"/>
</dbReference>
<evidence type="ECO:0000256" key="3">
    <source>
        <dbReference type="ARBA" id="ARBA00016573"/>
    </source>
</evidence>
<dbReference type="InterPro" id="IPR027777">
    <property type="entry name" value="DCTN6"/>
</dbReference>
<evidence type="ECO:0000256" key="1">
    <source>
        <dbReference type="ARBA" id="ARBA00004245"/>
    </source>
</evidence>
<dbReference type="CDD" id="cd04646">
    <property type="entry name" value="LbH_Dynactin_6"/>
    <property type="match status" value="1"/>
</dbReference>
<evidence type="ECO:0000256" key="2">
    <source>
        <dbReference type="ARBA" id="ARBA00007719"/>
    </source>
</evidence>
<evidence type="ECO:0000256" key="5">
    <source>
        <dbReference type="ARBA" id="ARBA00023212"/>
    </source>
</evidence>
<evidence type="ECO:0000256" key="6">
    <source>
        <dbReference type="ARBA" id="ARBA00034687"/>
    </source>
</evidence>
<name>A0A0K8TTC7_TABBR</name>
<keyword evidence="4" id="KW-0963">Cytoplasm</keyword>
<dbReference type="SUPFAM" id="SSF51161">
    <property type="entry name" value="Trimeric LpxA-like enzymes"/>
    <property type="match status" value="1"/>
</dbReference>
<evidence type="ECO:0000313" key="7">
    <source>
        <dbReference type="EMBL" id="JAI17592.1"/>
    </source>
</evidence>
<comment type="function">
    <text evidence="6">Part of the dynactin complex that activates the molecular motor dynein for ultra-processive transport along microtubules.</text>
</comment>
<organism evidence="7">
    <name type="scientific">Tabanus bromius</name>
    <name type="common">Band-eyed brown horse fly</name>
    <dbReference type="NCBI Taxonomy" id="304241"/>
    <lineage>
        <taxon>Eukaryota</taxon>
        <taxon>Metazoa</taxon>
        <taxon>Ecdysozoa</taxon>
        <taxon>Arthropoda</taxon>
        <taxon>Hexapoda</taxon>
        <taxon>Insecta</taxon>
        <taxon>Pterygota</taxon>
        <taxon>Neoptera</taxon>
        <taxon>Endopterygota</taxon>
        <taxon>Diptera</taxon>
        <taxon>Brachycera</taxon>
        <taxon>Tabanomorpha</taxon>
        <taxon>Tabanoidea</taxon>
        <taxon>Tabanidae</taxon>
        <taxon>Tabanus</taxon>
    </lineage>
</organism>
<dbReference type="PANTHER" id="PTHR13072:SF0">
    <property type="entry name" value="DYNACTIN SUBUNIT 6"/>
    <property type="match status" value="1"/>
</dbReference>
<evidence type="ECO:0000256" key="4">
    <source>
        <dbReference type="ARBA" id="ARBA00022490"/>
    </source>
</evidence>
<dbReference type="GO" id="GO:0005869">
    <property type="term" value="C:dynactin complex"/>
    <property type="evidence" value="ECO:0007669"/>
    <property type="project" value="InterPro"/>
</dbReference>
<keyword evidence="5" id="KW-0206">Cytoskeleton</keyword>
<dbReference type="AlphaFoldDB" id="A0A0K8TTC7"/>